<dbReference type="GeneID" id="98142595"/>
<keyword evidence="2" id="KW-1185">Reference proteome</keyword>
<name>A0ABR4LZ89_9EURO</name>
<reference evidence="1 2" key="1">
    <citation type="submission" date="2024-07" db="EMBL/GenBank/DDBJ databases">
        <title>Section-level genome sequencing and comparative genomics of Aspergillus sections Usti and Cavernicolus.</title>
        <authorList>
            <consortium name="Lawrence Berkeley National Laboratory"/>
            <person name="Nybo J.L."/>
            <person name="Vesth T.C."/>
            <person name="Theobald S."/>
            <person name="Frisvad J.C."/>
            <person name="Larsen T.O."/>
            <person name="Kjaerboelling I."/>
            <person name="Rothschild-Mancinelli K."/>
            <person name="Lyhne E.K."/>
            <person name="Kogle M.E."/>
            <person name="Barry K."/>
            <person name="Clum A."/>
            <person name="Na H."/>
            <person name="Ledsgaard L."/>
            <person name="Lin J."/>
            <person name="Lipzen A."/>
            <person name="Kuo A."/>
            <person name="Riley R."/>
            <person name="Mondo S."/>
            <person name="Labutti K."/>
            <person name="Haridas S."/>
            <person name="Pangalinan J."/>
            <person name="Salamov A.A."/>
            <person name="Simmons B.A."/>
            <person name="Magnuson J.K."/>
            <person name="Chen J."/>
            <person name="Drula E."/>
            <person name="Henrissat B."/>
            <person name="Wiebenga A."/>
            <person name="Lubbers R.J."/>
            <person name="Gomes A.C."/>
            <person name="Macurrencykelacurrency M.R."/>
            <person name="Stajich J."/>
            <person name="Grigoriev I.V."/>
            <person name="Mortensen U.H."/>
            <person name="De Vries R.P."/>
            <person name="Baker S.E."/>
            <person name="Andersen M.R."/>
        </authorList>
    </citation>
    <scope>NUCLEOTIDE SEQUENCE [LARGE SCALE GENOMIC DNA]</scope>
    <source>
        <strain evidence="1 2">CBS 449.75</strain>
    </source>
</reference>
<organism evidence="1 2">
    <name type="scientific">Aspergillus lucknowensis</name>
    <dbReference type="NCBI Taxonomy" id="176173"/>
    <lineage>
        <taxon>Eukaryota</taxon>
        <taxon>Fungi</taxon>
        <taxon>Dikarya</taxon>
        <taxon>Ascomycota</taxon>
        <taxon>Pezizomycotina</taxon>
        <taxon>Eurotiomycetes</taxon>
        <taxon>Eurotiomycetidae</taxon>
        <taxon>Eurotiales</taxon>
        <taxon>Aspergillaceae</taxon>
        <taxon>Aspergillus</taxon>
        <taxon>Aspergillus subgen. Nidulantes</taxon>
    </lineage>
</organism>
<dbReference type="RefSeq" id="XP_070888483.1">
    <property type="nucleotide sequence ID" value="XM_071027523.1"/>
</dbReference>
<comment type="caution">
    <text evidence="1">The sequence shown here is derived from an EMBL/GenBank/DDBJ whole genome shotgun (WGS) entry which is preliminary data.</text>
</comment>
<accession>A0ABR4LZ89</accession>
<sequence length="170" mass="19345">MPTGRRFYSMQACKTSSAYKIKDRKHFVVAGDLAAWVTNLEVSGRFETPSDEICWRSISGVGKEEVNSVLFRRGVYSVSVRSLMLHSDGILAASSRLWPRATPTGNRHLCILWKRDHPLGHFDRVIPYAIGQSRLHVGRGQQDVQDTLEAYDLKSGQRLYTPPRELERRS</sequence>
<dbReference type="EMBL" id="JBFXLQ010000009">
    <property type="protein sequence ID" value="KAL2869504.1"/>
    <property type="molecule type" value="Genomic_DNA"/>
</dbReference>
<proteinExistence type="predicted"/>
<evidence type="ECO:0000313" key="1">
    <source>
        <dbReference type="EMBL" id="KAL2869504.1"/>
    </source>
</evidence>
<dbReference type="Proteomes" id="UP001610432">
    <property type="component" value="Unassembled WGS sequence"/>
</dbReference>
<protein>
    <submittedName>
        <fullName evidence="1">Uncharacterized protein</fullName>
    </submittedName>
</protein>
<evidence type="ECO:0000313" key="2">
    <source>
        <dbReference type="Proteomes" id="UP001610432"/>
    </source>
</evidence>
<gene>
    <name evidence="1" type="ORF">BJX67DRAFT_332398</name>
</gene>